<feature type="domain" description="C-type lectin" evidence="1">
    <location>
        <begin position="73"/>
        <end position="187"/>
    </location>
</feature>
<dbReference type="EMBL" id="BGZK01000168">
    <property type="protein sequence ID" value="GBP25025.1"/>
    <property type="molecule type" value="Genomic_DNA"/>
</dbReference>
<dbReference type="Pfam" id="PF00059">
    <property type="entry name" value="Lectin_C"/>
    <property type="match status" value="1"/>
</dbReference>
<dbReference type="InterPro" id="IPR016187">
    <property type="entry name" value="CTDL_fold"/>
</dbReference>
<evidence type="ECO:0000313" key="2">
    <source>
        <dbReference type="EMBL" id="GBP25025.1"/>
    </source>
</evidence>
<comment type="caution">
    <text evidence="2">The sequence shown here is derived from an EMBL/GenBank/DDBJ whole genome shotgun (WGS) entry which is preliminary data.</text>
</comment>
<protein>
    <submittedName>
        <fullName evidence="2">Hemolymph lipopolysaccharide-binding protein</fullName>
    </submittedName>
</protein>
<keyword evidence="3" id="KW-1185">Reference proteome</keyword>
<name>A0A4C1UF34_EUMVA</name>
<evidence type="ECO:0000313" key="3">
    <source>
        <dbReference type="Proteomes" id="UP000299102"/>
    </source>
</evidence>
<dbReference type="OrthoDB" id="7357196at2759"/>
<proteinExistence type="predicted"/>
<dbReference type="InterPro" id="IPR050111">
    <property type="entry name" value="C-type_lectin/snaclec_domain"/>
</dbReference>
<dbReference type="InterPro" id="IPR016186">
    <property type="entry name" value="C-type_lectin-like/link_sf"/>
</dbReference>
<gene>
    <name evidence="2" type="ORF">EVAR_94320_1</name>
</gene>
<dbReference type="STRING" id="151549.A0A4C1UF34"/>
<dbReference type="PANTHER" id="PTHR22803">
    <property type="entry name" value="MANNOSE, PHOSPHOLIPASE, LECTIN RECEPTOR RELATED"/>
    <property type="match status" value="1"/>
</dbReference>
<organism evidence="2 3">
    <name type="scientific">Eumeta variegata</name>
    <name type="common">Bagworm moth</name>
    <name type="synonym">Eumeta japonica</name>
    <dbReference type="NCBI Taxonomy" id="151549"/>
    <lineage>
        <taxon>Eukaryota</taxon>
        <taxon>Metazoa</taxon>
        <taxon>Ecdysozoa</taxon>
        <taxon>Arthropoda</taxon>
        <taxon>Hexapoda</taxon>
        <taxon>Insecta</taxon>
        <taxon>Pterygota</taxon>
        <taxon>Neoptera</taxon>
        <taxon>Endopterygota</taxon>
        <taxon>Lepidoptera</taxon>
        <taxon>Glossata</taxon>
        <taxon>Ditrysia</taxon>
        <taxon>Tineoidea</taxon>
        <taxon>Psychidae</taxon>
        <taxon>Oiketicinae</taxon>
        <taxon>Eumeta</taxon>
    </lineage>
</organism>
<dbReference type="SMART" id="SM00034">
    <property type="entry name" value="CLECT"/>
    <property type="match status" value="1"/>
</dbReference>
<dbReference type="AlphaFoldDB" id="A0A4C1UF34"/>
<dbReference type="Gene3D" id="3.10.100.10">
    <property type="entry name" value="Mannose-Binding Protein A, subunit A"/>
    <property type="match status" value="1"/>
</dbReference>
<sequence length="240" mass="26768">MRAVYIHDDIIEGVTSFRSLFCATVRSRAVVDMWVIFIASVICTRMQCTATASSTSQSHRPDGYRRVSEDGLYKVHAEPRSWNDAYTYCALEDAVLFYPKTLAEAKLVAELLQEKFPKGAESWVGAHDLFTPSSFVDLDGTEISSYFAPWGPNEPNHGGWYGTCVMMHPQGFIDDQQCAAWRPFACKKAINNTKTFNSECDTYDADASFTSSPPPLPIKAQPGTFSTFLGAVTRRDLFLI</sequence>
<accession>A0A4C1UF34</accession>
<reference evidence="2 3" key="1">
    <citation type="journal article" date="2019" name="Commun. Biol.">
        <title>The bagworm genome reveals a unique fibroin gene that provides high tensile strength.</title>
        <authorList>
            <person name="Kono N."/>
            <person name="Nakamura H."/>
            <person name="Ohtoshi R."/>
            <person name="Tomita M."/>
            <person name="Numata K."/>
            <person name="Arakawa K."/>
        </authorList>
    </citation>
    <scope>NUCLEOTIDE SEQUENCE [LARGE SCALE GENOMIC DNA]</scope>
</reference>
<dbReference type="PROSITE" id="PS50041">
    <property type="entry name" value="C_TYPE_LECTIN_2"/>
    <property type="match status" value="1"/>
</dbReference>
<dbReference type="SUPFAM" id="SSF56436">
    <property type="entry name" value="C-type lectin-like"/>
    <property type="match status" value="1"/>
</dbReference>
<dbReference type="CDD" id="cd00037">
    <property type="entry name" value="CLECT"/>
    <property type="match status" value="1"/>
</dbReference>
<evidence type="ECO:0000259" key="1">
    <source>
        <dbReference type="PROSITE" id="PS50041"/>
    </source>
</evidence>
<dbReference type="Proteomes" id="UP000299102">
    <property type="component" value="Unassembled WGS sequence"/>
</dbReference>
<dbReference type="InterPro" id="IPR001304">
    <property type="entry name" value="C-type_lectin-like"/>
</dbReference>